<dbReference type="Gene3D" id="1.20.120.910">
    <property type="entry name" value="DksA, coiled-coil domain"/>
    <property type="match status" value="1"/>
</dbReference>
<dbReference type="AlphaFoldDB" id="A0A848DE79"/>
<comment type="caution">
    <text evidence="4">Lacks conserved residue(s) required for the propagation of feature annotation.</text>
</comment>
<proteinExistence type="predicted"/>
<evidence type="ECO:0000256" key="1">
    <source>
        <dbReference type="ARBA" id="ARBA00022723"/>
    </source>
</evidence>
<evidence type="ECO:0000313" key="7">
    <source>
        <dbReference type="EMBL" id="NMH90871.1"/>
    </source>
</evidence>
<keyword evidence="8" id="KW-1185">Reference proteome</keyword>
<dbReference type="RefSeq" id="WP_169410371.1">
    <property type="nucleotide sequence ID" value="NZ_JAAXKZ010000009.1"/>
</dbReference>
<accession>A0A848DE79</accession>
<dbReference type="SUPFAM" id="SSF57716">
    <property type="entry name" value="Glucocorticoid receptor-like (DNA-binding domain)"/>
    <property type="match status" value="1"/>
</dbReference>
<evidence type="ECO:0000259" key="6">
    <source>
        <dbReference type="Pfam" id="PF01258"/>
    </source>
</evidence>
<evidence type="ECO:0000256" key="3">
    <source>
        <dbReference type="ARBA" id="ARBA00022833"/>
    </source>
</evidence>
<comment type="caution">
    <text evidence="7">The sequence shown here is derived from an EMBL/GenBank/DDBJ whole genome shotgun (WGS) entry which is preliminary data.</text>
</comment>
<name>A0A848DE79_9PSEU</name>
<keyword evidence="2" id="KW-0863">Zinc-finger</keyword>
<feature type="domain" description="Zinc finger DksA/TraR C4-type" evidence="6">
    <location>
        <begin position="78"/>
        <end position="106"/>
    </location>
</feature>
<keyword evidence="3" id="KW-0862">Zinc</keyword>
<dbReference type="Proteomes" id="UP000586918">
    <property type="component" value="Unassembled WGS sequence"/>
</dbReference>
<gene>
    <name evidence="7" type="ORF">HF519_04585</name>
</gene>
<dbReference type="PANTHER" id="PTHR33823:SF4">
    <property type="entry name" value="GENERAL STRESS PROTEIN 16O"/>
    <property type="match status" value="1"/>
</dbReference>
<feature type="region of interest" description="Disordered" evidence="5">
    <location>
        <begin position="24"/>
        <end position="48"/>
    </location>
</feature>
<dbReference type="EMBL" id="JAAXKZ010000009">
    <property type="protein sequence ID" value="NMH90871.1"/>
    <property type="molecule type" value="Genomic_DNA"/>
</dbReference>
<evidence type="ECO:0000256" key="4">
    <source>
        <dbReference type="PROSITE-ProRule" id="PRU00510"/>
    </source>
</evidence>
<dbReference type="PROSITE" id="PS51128">
    <property type="entry name" value="ZF_DKSA_2"/>
    <property type="match status" value="1"/>
</dbReference>
<keyword evidence="1" id="KW-0479">Metal-binding</keyword>
<reference evidence="7 8" key="1">
    <citation type="submission" date="2020-04" db="EMBL/GenBank/DDBJ databases">
        <authorList>
            <person name="Klaysubun C."/>
            <person name="Duangmal K."/>
            <person name="Lipun K."/>
        </authorList>
    </citation>
    <scope>NUCLEOTIDE SEQUENCE [LARGE SCALE GENOMIC DNA]</scope>
    <source>
        <strain evidence="7 8">DSM 45300</strain>
    </source>
</reference>
<sequence>MDPDRARRLLTAELSDLDARASFARREEEQVQDDPVLGTHPGDHGSEVATRMDSHLLSDTIGEQRRRVLEALERLDDGTYGRCMVCDREIDDERLEIRPEVRTCREHADQDPHGAT</sequence>
<dbReference type="Pfam" id="PF01258">
    <property type="entry name" value="zf-dskA_traR"/>
    <property type="match status" value="1"/>
</dbReference>
<evidence type="ECO:0000256" key="5">
    <source>
        <dbReference type="SAM" id="MobiDB-lite"/>
    </source>
</evidence>
<dbReference type="InterPro" id="IPR000962">
    <property type="entry name" value="Znf_DskA_TraR"/>
</dbReference>
<organism evidence="7 8">
    <name type="scientific">Pseudonocardia bannensis</name>
    <dbReference type="NCBI Taxonomy" id="630973"/>
    <lineage>
        <taxon>Bacteria</taxon>
        <taxon>Bacillati</taxon>
        <taxon>Actinomycetota</taxon>
        <taxon>Actinomycetes</taxon>
        <taxon>Pseudonocardiales</taxon>
        <taxon>Pseudonocardiaceae</taxon>
        <taxon>Pseudonocardia</taxon>
    </lineage>
</organism>
<evidence type="ECO:0000256" key="2">
    <source>
        <dbReference type="ARBA" id="ARBA00022771"/>
    </source>
</evidence>
<dbReference type="PANTHER" id="PTHR33823">
    <property type="entry name" value="RNA POLYMERASE-BINDING TRANSCRIPTION FACTOR DKSA-RELATED"/>
    <property type="match status" value="1"/>
</dbReference>
<protein>
    <submittedName>
        <fullName evidence="7">TraR/DksA family transcriptional regulator</fullName>
    </submittedName>
</protein>
<evidence type="ECO:0000313" key="8">
    <source>
        <dbReference type="Proteomes" id="UP000586918"/>
    </source>
</evidence>